<keyword evidence="2" id="KW-1185">Reference proteome</keyword>
<protein>
    <submittedName>
        <fullName evidence="1">Uncharacterized protein</fullName>
    </submittedName>
</protein>
<sequence length="236" mass="27590">MPHLKHVVAVDWRSGPDRIYFFFKDSNTYSRFNIGTNRVPAEYPAEVNADNWGDFHRHVRNLRFGFTTTGIIPDAQSGFDDDVLWLFYSDNGRPMVCKYDQDLDKVRSMEPLENTVWARLRPYFERIVAGTWWQMTGSSSQVFRFLMNDGHTVAINLSNSDIQHESINAESWPGLEPYRDRIITAVQNDRKFAASYFYIFLNNNQYICYNMQRNRVEYGPIDVDEDSWPGLLCGLP</sequence>
<evidence type="ECO:0000313" key="1">
    <source>
        <dbReference type="EMBL" id="MCY0110472.1"/>
    </source>
</evidence>
<organism evidence="1 2">
    <name type="scientific">Pseudomonas monsensis</name>
    <dbReference type="NCBI Taxonomy" id="2745509"/>
    <lineage>
        <taxon>Bacteria</taxon>
        <taxon>Pseudomonadati</taxon>
        <taxon>Pseudomonadota</taxon>
        <taxon>Gammaproteobacteria</taxon>
        <taxon>Pseudomonadales</taxon>
        <taxon>Pseudomonadaceae</taxon>
        <taxon>Pseudomonas</taxon>
    </lineage>
</organism>
<accession>A0ABT3YYL1</accession>
<gene>
    <name evidence="1" type="ORF">NQF78_19390</name>
</gene>
<evidence type="ECO:0000313" key="2">
    <source>
        <dbReference type="Proteomes" id="UP001207830"/>
    </source>
</evidence>
<proteinExistence type="predicted"/>
<comment type="caution">
    <text evidence="1">The sequence shown here is derived from an EMBL/GenBank/DDBJ whole genome shotgun (WGS) entry which is preliminary data.</text>
</comment>
<reference evidence="1 2" key="1">
    <citation type="submission" date="2022-07" db="EMBL/GenBank/DDBJ databases">
        <title>Characterization of plant growth promoting rhizobacteria (PGPR) for use as bioinoculants in agriculture.</title>
        <authorList>
            <person name="Hassen A.I."/>
            <person name="Pierneef R."/>
        </authorList>
    </citation>
    <scope>NUCLEOTIDE SEQUENCE [LARGE SCALE GENOMIC DNA]</scope>
    <source>
        <strain evidence="1 2">SARCC-3054</strain>
    </source>
</reference>
<dbReference type="EMBL" id="JANIGP010000016">
    <property type="protein sequence ID" value="MCY0110472.1"/>
    <property type="molecule type" value="Genomic_DNA"/>
</dbReference>
<name>A0ABT3YYL1_9PSED</name>
<dbReference type="Gene3D" id="2.110.10.10">
    <property type="entry name" value="Hemopexin-like domain"/>
    <property type="match status" value="1"/>
</dbReference>
<dbReference type="Proteomes" id="UP001207830">
    <property type="component" value="Unassembled WGS sequence"/>
</dbReference>
<dbReference type="RefSeq" id="WP_267804513.1">
    <property type="nucleotide sequence ID" value="NZ_JANIGP010000016.1"/>
</dbReference>
<dbReference type="InterPro" id="IPR036375">
    <property type="entry name" value="Hemopexin-like_dom_sf"/>
</dbReference>